<keyword evidence="2" id="KW-1185">Reference proteome</keyword>
<dbReference type="Proteomes" id="UP000053257">
    <property type="component" value="Unassembled WGS sequence"/>
</dbReference>
<gene>
    <name evidence="1" type="ORF">PHLGIDRAFT_29464</name>
</gene>
<reference evidence="1 2" key="1">
    <citation type="journal article" date="2014" name="PLoS Genet.">
        <title>Analysis of the Phlebiopsis gigantea genome, transcriptome and secretome provides insight into its pioneer colonization strategies of wood.</title>
        <authorList>
            <person name="Hori C."/>
            <person name="Ishida T."/>
            <person name="Igarashi K."/>
            <person name="Samejima M."/>
            <person name="Suzuki H."/>
            <person name="Master E."/>
            <person name="Ferreira P."/>
            <person name="Ruiz-Duenas F.J."/>
            <person name="Held B."/>
            <person name="Canessa P."/>
            <person name="Larrondo L.F."/>
            <person name="Schmoll M."/>
            <person name="Druzhinina I.S."/>
            <person name="Kubicek C.P."/>
            <person name="Gaskell J.A."/>
            <person name="Kersten P."/>
            <person name="St John F."/>
            <person name="Glasner J."/>
            <person name="Sabat G."/>
            <person name="Splinter BonDurant S."/>
            <person name="Syed K."/>
            <person name="Yadav J."/>
            <person name="Mgbeahuruike A.C."/>
            <person name="Kovalchuk A."/>
            <person name="Asiegbu F.O."/>
            <person name="Lackner G."/>
            <person name="Hoffmeister D."/>
            <person name="Rencoret J."/>
            <person name="Gutierrez A."/>
            <person name="Sun H."/>
            <person name="Lindquist E."/>
            <person name="Barry K."/>
            <person name="Riley R."/>
            <person name="Grigoriev I.V."/>
            <person name="Henrissat B."/>
            <person name="Kues U."/>
            <person name="Berka R.M."/>
            <person name="Martinez A.T."/>
            <person name="Covert S.F."/>
            <person name="Blanchette R.A."/>
            <person name="Cullen D."/>
        </authorList>
    </citation>
    <scope>NUCLEOTIDE SEQUENCE [LARGE SCALE GENOMIC DNA]</scope>
    <source>
        <strain evidence="1 2">11061_1 CR5-6</strain>
    </source>
</reference>
<dbReference type="OrthoDB" id="198652at2759"/>
<proteinExistence type="predicted"/>
<accession>A0A0C3NTS1</accession>
<dbReference type="SUPFAM" id="SSF56784">
    <property type="entry name" value="HAD-like"/>
    <property type="match status" value="1"/>
</dbReference>
<dbReference type="InterPro" id="IPR027706">
    <property type="entry name" value="PGP_Pase"/>
</dbReference>
<sequence>MPLNIPGTLVPLHLLVAPRLVIPSMVVRDIRQLDFYELRRSGYRGAVFDKDNCLTTPHKDQLVPDLKDAWRECREAFGECNVLIVSNSAGTRLDPGELQAESVTYYLSAPVLRHKVFKPSYSCISSIRKYFTSLPTPIRDDELIIVGDRIFTDIVMANRMAHGPLSIWTSGVWQREATAMRWLEKGLMQGIQRYRSKEETSQGS</sequence>
<dbReference type="Gene3D" id="3.40.50.1000">
    <property type="entry name" value="HAD superfamily/HAD-like"/>
    <property type="match status" value="1"/>
</dbReference>
<dbReference type="GO" id="GO:0032049">
    <property type="term" value="P:cardiolipin biosynthetic process"/>
    <property type="evidence" value="ECO:0007669"/>
    <property type="project" value="TreeGrafter"/>
</dbReference>
<dbReference type="STRING" id="745531.A0A0C3NTS1"/>
<dbReference type="GO" id="GO:0008962">
    <property type="term" value="F:phosphatidylglycerophosphatase activity"/>
    <property type="evidence" value="ECO:0007669"/>
    <property type="project" value="InterPro"/>
</dbReference>
<dbReference type="InterPro" id="IPR036412">
    <property type="entry name" value="HAD-like_sf"/>
</dbReference>
<dbReference type="AlphaFoldDB" id="A0A0C3NTS1"/>
<dbReference type="PANTHER" id="PTHR19288">
    <property type="entry name" value="4-NITROPHENYLPHOSPHATASE-RELATED"/>
    <property type="match status" value="1"/>
</dbReference>
<evidence type="ECO:0000313" key="2">
    <source>
        <dbReference type="Proteomes" id="UP000053257"/>
    </source>
</evidence>
<name>A0A0C3NTS1_PHLG1</name>
<dbReference type="InterPro" id="IPR023214">
    <property type="entry name" value="HAD_sf"/>
</dbReference>
<organism evidence="1 2">
    <name type="scientific">Phlebiopsis gigantea (strain 11061_1 CR5-6)</name>
    <name type="common">White-rot fungus</name>
    <name type="synonym">Peniophora gigantea</name>
    <dbReference type="NCBI Taxonomy" id="745531"/>
    <lineage>
        <taxon>Eukaryota</taxon>
        <taxon>Fungi</taxon>
        <taxon>Dikarya</taxon>
        <taxon>Basidiomycota</taxon>
        <taxon>Agaricomycotina</taxon>
        <taxon>Agaricomycetes</taxon>
        <taxon>Polyporales</taxon>
        <taxon>Phanerochaetaceae</taxon>
        <taxon>Phlebiopsis</taxon>
    </lineage>
</organism>
<dbReference type="EMBL" id="KN840476">
    <property type="protein sequence ID" value="KIP08684.1"/>
    <property type="molecule type" value="Genomic_DNA"/>
</dbReference>
<dbReference type="PANTHER" id="PTHR19288:SF25">
    <property type="entry name" value="PHOSPHATIDYLGLYCEROPHOSPHATASE GEP4, MITOCHONDRIAL"/>
    <property type="match status" value="1"/>
</dbReference>
<dbReference type="Pfam" id="PF09419">
    <property type="entry name" value="PGP_phosphatase"/>
    <property type="match status" value="1"/>
</dbReference>
<protein>
    <recommendedName>
        <fullName evidence="3">HAD superfamily phosphatase</fullName>
    </recommendedName>
</protein>
<dbReference type="GO" id="GO:0005739">
    <property type="term" value="C:mitochondrion"/>
    <property type="evidence" value="ECO:0007669"/>
    <property type="project" value="TreeGrafter"/>
</dbReference>
<evidence type="ECO:0008006" key="3">
    <source>
        <dbReference type="Google" id="ProtNLM"/>
    </source>
</evidence>
<dbReference type="HOGENOM" id="CLU_056221_1_0_1"/>
<evidence type="ECO:0000313" key="1">
    <source>
        <dbReference type="EMBL" id="KIP08684.1"/>
    </source>
</evidence>